<evidence type="ECO:0000259" key="2">
    <source>
        <dbReference type="PROSITE" id="PS51084"/>
    </source>
</evidence>
<evidence type="ECO:0000313" key="4">
    <source>
        <dbReference type="Proteomes" id="UP000199040"/>
    </source>
</evidence>
<protein>
    <submittedName>
        <fullName evidence="3">Diadenosine tetraphosphate (Ap4A) hydrolase</fullName>
    </submittedName>
</protein>
<dbReference type="Pfam" id="PF01230">
    <property type="entry name" value="HIT"/>
    <property type="match status" value="1"/>
</dbReference>
<dbReference type="EMBL" id="FOPY01000005">
    <property type="protein sequence ID" value="SFH53910.1"/>
    <property type="molecule type" value="Genomic_DNA"/>
</dbReference>
<dbReference type="RefSeq" id="WP_092845303.1">
    <property type="nucleotide sequence ID" value="NZ_FOPY01000005.1"/>
</dbReference>
<keyword evidence="4" id="KW-1185">Reference proteome</keyword>
<dbReference type="Gene3D" id="3.30.428.10">
    <property type="entry name" value="HIT-like"/>
    <property type="match status" value="1"/>
</dbReference>
<reference evidence="3 4" key="1">
    <citation type="submission" date="2016-10" db="EMBL/GenBank/DDBJ databases">
        <authorList>
            <person name="de Groot N.N."/>
        </authorList>
    </citation>
    <scope>NUCLEOTIDE SEQUENCE [LARGE SCALE GENOMIC DNA]</scope>
    <source>
        <strain evidence="3 4">CGMCC 1.6848</strain>
    </source>
</reference>
<proteinExistence type="predicted"/>
<dbReference type="STRING" id="442341.SAMN04487959_105167"/>
<dbReference type="PIRSF" id="PIRSF000714">
    <property type="entry name" value="HIT"/>
    <property type="match status" value="1"/>
</dbReference>
<feature type="domain" description="HIT" evidence="2">
    <location>
        <begin position="36"/>
        <end position="105"/>
    </location>
</feature>
<organism evidence="3 4">
    <name type="scientific">Modicisalibacter xianhensis</name>
    <dbReference type="NCBI Taxonomy" id="442341"/>
    <lineage>
        <taxon>Bacteria</taxon>
        <taxon>Pseudomonadati</taxon>
        <taxon>Pseudomonadota</taxon>
        <taxon>Gammaproteobacteria</taxon>
        <taxon>Oceanospirillales</taxon>
        <taxon>Halomonadaceae</taxon>
        <taxon>Modicisalibacter</taxon>
    </lineage>
</organism>
<dbReference type="InterPro" id="IPR036265">
    <property type="entry name" value="HIT-like_sf"/>
</dbReference>
<dbReference type="InterPro" id="IPR026026">
    <property type="entry name" value="HIT_Hint"/>
</dbReference>
<gene>
    <name evidence="3" type="ORF">SAMN04487959_105167</name>
</gene>
<dbReference type="InterPro" id="IPR011146">
    <property type="entry name" value="HIT-like"/>
</dbReference>
<dbReference type="GO" id="GO:0016787">
    <property type="term" value="F:hydrolase activity"/>
    <property type="evidence" value="ECO:0007669"/>
    <property type="project" value="UniProtKB-KW"/>
</dbReference>
<evidence type="ECO:0000256" key="1">
    <source>
        <dbReference type="PROSITE-ProRule" id="PRU00464"/>
    </source>
</evidence>
<dbReference type="AlphaFoldDB" id="A0A1I3AVD6"/>
<dbReference type="Proteomes" id="UP000199040">
    <property type="component" value="Unassembled WGS sequence"/>
</dbReference>
<comment type="caution">
    <text evidence="1">Lacks conserved residue(s) required for the propagation of feature annotation.</text>
</comment>
<name>A0A1I3AVD6_9GAMM</name>
<sequence length="142" mass="16165">MNDFQLHPRLDADTHHLSDLPLCRVCLMDDMRFPWLILVPRRADISEVHELSADDQTQLWREATSLGHGMKDALGGDKLNIATLGNQVPQLHIHVILRRRDDAAWPAPVWGFGERQPYDADSLAEMRDQLLMLVNTLPDGPK</sequence>
<keyword evidence="3" id="KW-0378">Hydrolase</keyword>
<dbReference type="SUPFAM" id="SSF54197">
    <property type="entry name" value="HIT-like"/>
    <property type="match status" value="1"/>
</dbReference>
<evidence type="ECO:0000313" key="3">
    <source>
        <dbReference type="EMBL" id="SFH53910.1"/>
    </source>
</evidence>
<dbReference type="PROSITE" id="PS51084">
    <property type="entry name" value="HIT_2"/>
    <property type="match status" value="1"/>
</dbReference>
<accession>A0A1I3AVD6</accession>